<protein>
    <recommendedName>
        <fullName evidence="4">Esterase</fullName>
    </recommendedName>
</protein>
<dbReference type="GeneID" id="93012997"/>
<name>Q6MLG1_BDEBA</name>
<dbReference type="ESTHER" id="bdeba-q6mlg1">
    <property type="family name" value="A85-IroE-IroD-Fes-Yiel"/>
</dbReference>
<dbReference type="AlphaFoldDB" id="Q6MLG1"/>
<dbReference type="InterPro" id="IPR000801">
    <property type="entry name" value="Esterase-like"/>
</dbReference>
<dbReference type="eggNOG" id="COG0627">
    <property type="taxonomic scope" value="Bacteria"/>
</dbReference>
<feature type="signal peptide" evidence="1">
    <location>
        <begin position="1"/>
        <end position="19"/>
    </location>
</feature>
<evidence type="ECO:0000256" key="1">
    <source>
        <dbReference type="SAM" id="SignalP"/>
    </source>
</evidence>
<feature type="chain" id="PRO_5004276432" description="Esterase" evidence="1">
    <location>
        <begin position="20"/>
        <end position="301"/>
    </location>
</feature>
<dbReference type="HOGENOM" id="CLU_975436_0_0_7"/>
<evidence type="ECO:0008006" key="4">
    <source>
        <dbReference type="Google" id="ProtNLM"/>
    </source>
</evidence>
<evidence type="ECO:0000313" key="3">
    <source>
        <dbReference type="Proteomes" id="UP000008080"/>
    </source>
</evidence>
<dbReference type="STRING" id="264462.Bd2050"/>
<proteinExistence type="predicted"/>
<dbReference type="InterPro" id="IPR029058">
    <property type="entry name" value="AB_hydrolase_fold"/>
</dbReference>
<evidence type="ECO:0000313" key="2">
    <source>
        <dbReference type="EMBL" id="CAE79896.1"/>
    </source>
</evidence>
<dbReference type="SUPFAM" id="SSF53474">
    <property type="entry name" value="alpha/beta-Hydrolases"/>
    <property type="match status" value="1"/>
</dbReference>
<dbReference type="EMBL" id="BX842651">
    <property type="protein sequence ID" value="CAE79896.1"/>
    <property type="molecule type" value="Genomic_DNA"/>
</dbReference>
<dbReference type="RefSeq" id="WP_011164498.1">
    <property type="nucleotide sequence ID" value="NC_005363.1"/>
</dbReference>
<sequence>MKSLTLAFLLLCVSLCTHASEDVTEDYLLAEADVPEVDFRRGRFFCDSEELQGLRFKYCYRDPGSANNSDIVYFFHGLNGSEKTWHRQFLGTRTIQDWWELRGYRPRIISVSFGPQWLLVNNKRFPLIPYFTRVIMPYLEKKVGGLQGGQRHVIGQSMGGFNAAAISLKNPGMFSRVALLCPAIATIGPFASDREIDAYIRRTGAFRFLVEKMLRISKSVFVDKKDWDNHDPLKLIKKYPKGKKPRFFVSIGRNDGYGFQEGSAAFIKRAQSFSFLFSWVPVPGPHCNFKRIGTANFIMGD</sequence>
<organism evidence="2 3">
    <name type="scientific">Bdellovibrio bacteriovorus (strain ATCC 15356 / DSM 50701 / NCIMB 9529 / HD100)</name>
    <dbReference type="NCBI Taxonomy" id="264462"/>
    <lineage>
        <taxon>Bacteria</taxon>
        <taxon>Pseudomonadati</taxon>
        <taxon>Bdellovibrionota</taxon>
        <taxon>Bdellovibrionia</taxon>
        <taxon>Bdellovibrionales</taxon>
        <taxon>Pseudobdellovibrionaceae</taxon>
        <taxon>Bdellovibrio</taxon>
    </lineage>
</organism>
<dbReference type="Pfam" id="PF00756">
    <property type="entry name" value="Esterase"/>
    <property type="match status" value="1"/>
</dbReference>
<gene>
    <name evidence="2" type="ordered locus">Bd2050</name>
</gene>
<dbReference type="Gene3D" id="3.40.50.1820">
    <property type="entry name" value="alpha/beta hydrolase"/>
    <property type="match status" value="1"/>
</dbReference>
<dbReference type="Proteomes" id="UP000008080">
    <property type="component" value="Chromosome"/>
</dbReference>
<reference evidence="2 3" key="1">
    <citation type="journal article" date="2004" name="Science">
        <title>A predator unmasked: life cycle of Bdellovibrio bacteriovorus from a genomic perspective.</title>
        <authorList>
            <person name="Rendulic S."/>
            <person name="Jagtap P."/>
            <person name="Rosinus A."/>
            <person name="Eppinger M."/>
            <person name="Baar C."/>
            <person name="Lanz C."/>
            <person name="Keller H."/>
            <person name="Lambert C."/>
            <person name="Evans K.J."/>
            <person name="Goesmann A."/>
            <person name="Meyer F."/>
            <person name="Sockett R.E."/>
            <person name="Schuster S.C."/>
        </authorList>
    </citation>
    <scope>NUCLEOTIDE SEQUENCE [LARGE SCALE GENOMIC DNA]</scope>
    <source>
        <strain evidence="3">ATCC 15356 / DSM 50701 / NCIMB 9529 / HD100</strain>
    </source>
</reference>
<keyword evidence="3" id="KW-1185">Reference proteome</keyword>
<dbReference type="KEGG" id="bba:Bd2050"/>
<accession>Q6MLG1</accession>
<keyword evidence="1" id="KW-0732">Signal</keyword>